<dbReference type="RefSeq" id="WP_118957385.1">
    <property type="nucleotide sequence ID" value="NZ_QHCR01000008.1"/>
</dbReference>
<dbReference type="PIRSF" id="PIRSF000124">
    <property type="entry name" value="UDPglc_GDPman_dh"/>
    <property type="match status" value="1"/>
</dbReference>
<reference evidence="7" key="1">
    <citation type="submission" date="2018-05" db="EMBL/GenBank/DDBJ databases">
        <title>Leptospira yasudae sp. nov. and Leptospira stimsonii sp. nov., two pathogenic species of the genus Leptospira isolated from environmental sources.</title>
        <authorList>
            <person name="Casanovas-Massana A."/>
            <person name="Hamond C."/>
            <person name="Santos L.A."/>
            <person name="Hacker K.P."/>
            <person name="Balassiano I."/>
            <person name="Medeiros M.A."/>
            <person name="Reis M.G."/>
            <person name="Ko A.I."/>
            <person name="Wunder E.A."/>
        </authorList>
    </citation>
    <scope>NUCLEOTIDE SEQUENCE [LARGE SCALE GENOMIC DNA]</scope>
    <source>
        <strain evidence="7">B21</strain>
    </source>
</reference>
<dbReference type="PANTHER" id="PTHR43491">
    <property type="entry name" value="UDP-N-ACETYL-D-MANNOSAMINE DEHYDROGENASE"/>
    <property type="match status" value="1"/>
</dbReference>
<keyword evidence="2" id="KW-0560">Oxidoreductase</keyword>
<dbReference type="Pfam" id="PF03720">
    <property type="entry name" value="UDPG_MGDP_dh_C"/>
    <property type="match status" value="1"/>
</dbReference>
<dbReference type="InterPro" id="IPR008927">
    <property type="entry name" value="6-PGluconate_DH-like_C_sf"/>
</dbReference>
<feature type="domain" description="UDP-glucose/GDP-mannose dehydrogenase C-terminal" evidence="5">
    <location>
        <begin position="320"/>
        <end position="420"/>
    </location>
</feature>
<accession>A0ABX9LZB7</accession>
<comment type="similarity">
    <text evidence="1 4">Belongs to the UDP-glucose/GDP-mannose dehydrogenase family.</text>
</comment>
<dbReference type="SMART" id="SM00984">
    <property type="entry name" value="UDPG_MGDP_dh_C"/>
    <property type="match status" value="1"/>
</dbReference>
<dbReference type="SUPFAM" id="SSF48179">
    <property type="entry name" value="6-phosphogluconate dehydrogenase C-terminal domain-like"/>
    <property type="match status" value="1"/>
</dbReference>
<dbReference type="EMBL" id="QHCR01000008">
    <property type="protein sequence ID" value="RHX78293.1"/>
    <property type="molecule type" value="Genomic_DNA"/>
</dbReference>
<evidence type="ECO:0000259" key="5">
    <source>
        <dbReference type="SMART" id="SM00984"/>
    </source>
</evidence>
<dbReference type="InterPro" id="IPR001732">
    <property type="entry name" value="UDP-Glc/GDP-Man_DH_N"/>
</dbReference>
<evidence type="ECO:0000256" key="2">
    <source>
        <dbReference type="ARBA" id="ARBA00023002"/>
    </source>
</evidence>
<dbReference type="SUPFAM" id="SSF52413">
    <property type="entry name" value="UDP-glucose/GDP-mannose dehydrogenase C-terminal domain"/>
    <property type="match status" value="1"/>
</dbReference>
<dbReference type="InterPro" id="IPR028359">
    <property type="entry name" value="UDP_ManNAc/GlcNAc_DH"/>
</dbReference>
<dbReference type="Proteomes" id="UP000285569">
    <property type="component" value="Unassembled WGS sequence"/>
</dbReference>
<dbReference type="PIRSF" id="PIRSF500136">
    <property type="entry name" value="UDP_ManNAc_DH"/>
    <property type="match status" value="1"/>
</dbReference>
<name>A0ABX9LZB7_9LEPT</name>
<keyword evidence="3" id="KW-0520">NAD</keyword>
<dbReference type="SUPFAM" id="SSF51735">
    <property type="entry name" value="NAD(P)-binding Rossmann-fold domains"/>
    <property type="match status" value="1"/>
</dbReference>
<dbReference type="Pfam" id="PF03721">
    <property type="entry name" value="UDPG_MGDP_dh_N"/>
    <property type="match status" value="1"/>
</dbReference>
<sequence>MELKTEREIRLSIIGLGYVGLPLAVEFGKKRNVIGFDINQSRVDELKNGNDHTLEVSSEELGEARHLLFSTNQEDLRLCNVYIVTVPTPIDAHKQPDLTPLLKASELIGKILKKDDIVIYESTVYPGCTEEDCVPILEKYSGLKFNQDFFTGYSPERINPGDKTHRITNIKKVTSGSTPETAEVVDTLYKEIVVAGTHKAPSIKVAEAAKVIENTQRDVNIALINELAIIFNRLGIDTQSVLEAAGTKWNFLPFRPGLVGGHCIGVDPYYLTHKAEAIGYHPQIILSGRRLNDGMGVYVASQLVKAMTKRRIHVENSRILVMGFTFKENCPDIRNTRIIDIVKELCDYNVNVDIFDPWVNSSEAQSEYGVKMIQSPAQGVYDGIILAVAHNEFRNMNATDVRKLLKENGIIYDLKYIFPHDQVHMRL</sequence>
<comment type="caution">
    <text evidence="6">The sequence shown here is derived from an EMBL/GenBank/DDBJ whole genome shotgun (WGS) entry which is preliminary data.</text>
</comment>
<evidence type="ECO:0000256" key="4">
    <source>
        <dbReference type="PIRNR" id="PIRNR000124"/>
    </source>
</evidence>
<evidence type="ECO:0000256" key="1">
    <source>
        <dbReference type="ARBA" id="ARBA00006601"/>
    </source>
</evidence>
<dbReference type="InterPro" id="IPR036291">
    <property type="entry name" value="NAD(P)-bd_dom_sf"/>
</dbReference>
<dbReference type="NCBIfam" id="TIGR03026">
    <property type="entry name" value="NDP-sugDHase"/>
    <property type="match status" value="1"/>
</dbReference>
<evidence type="ECO:0000313" key="7">
    <source>
        <dbReference type="Proteomes" id="UP000285569"/>
    </source>
</evidence>
<evidence type="ECO:0000313" key="6">
    <source>
        <dbReference type="EMBL" id="RHX78293.1"/>
    </source>
</evidence>
<organism evidence="6 7">
    <name type="scientific">Leptospira yasudae</name>
    <dbReference type="NCBI Taxonomy" id="2202201"/>
    <lineage>
        <taxon>Bacteria</taxon>
        <taxon>Pseudomonadati</taxon>
        <taxon>Spirochaetota</taxon>
        <taxon>Spirochaetia</taxon>
        <taxon>Leptospirales</taxon>
        <taxon>Leptospiraceae</taxon>
        <taxon>Leptospira</taxon>
    </lineage>
</organism>
<gene>
    <name evidence="6" type="ORF">DLM77_17830</name>
</gene>
<proteinExistence type="inferred from homology"/>
<protein>
    <submittedName>
        <fullName evidence="6">Vi polysaccharide biosynthesis UDP-N-acetylglucosamine C-6 dehydrogenase TviB</fullName>
    </submittedName>
</protein>
<reference evidence="6 7" key="2">
    <citation type="journal article" date="2020" name="Int. J. Syst. Evol. Microbiol.">
        <title>Leptospira yasudae sp. nov. and Leptospira stimsonii sp. nov., two new species of the pathogenic group isolated from environmental sources.</title>
        <authorList>
            <person name="Casanovas-Massana A."/>
            <person name="Hamond C."/>
            <person name="Santos L.A."/>
            <person name="de Oliveira D."/>
            <person name="Hacker K.P."/>
            <person name="Balassiano I."/>
            <person name="Costa F."/>
            <person name="Medeiros M.A."/>
            <person name="Reis M.G."/>
            <person name="Ko A.I."/>
            <person name="Wunder E.A."/>
        </authorList>
    </citation>
    <scope>NUCLEOTIDE SEQUENCE [LARGE SCALE GENOMIC DNA]</scope>
    <source>
        <strain evidence="6 7">B21</strain>
    </source>
</reference>
<evidence type="ECO:0000256" key="3">
    <source>
        <dbReference type="ARBA" id="ARBA00023027"/>
    </source>
</evidence>
<dbReference type="Pfam" id="PF00984">
    <property type="entry name" value="UDPG_MGDP_dh"/>
    <property type="match status" value="1"/>
</dbReference>
<dbReference type="InterPro" id="IPR036220">
    <property type="entry name" value="UDP-Glc/GDP-Man_DH_C_sf"/>
</dbReference>
<dbReference type="Gene3D" id="3.40.50.720">
    <property type="entry name" value="NAD(P)-binding Rossmann-like Domain"/>
    <property type="match status" value="2"/>
</dbReference>
<dbReference type="InterPro" id="IPR014027">
    <property type="entry name" value="UDP-Glc/GDP-Man_DH_C"/>
</dbReference>
<dbReference type="InterPro" id="IPR014026">
    <property type="entry name" value="UDP-Glc/GDP-Man_DH_dimer"/>
</dbReference>
<dbReference type="PANTHER" id="PTHR43491:SF2">
    <property type="entry name" value="UDP-N-ACETYL-D-MANNOSAMINE DEHYDROGENASE"/>
    <property type="match status" value="1"/>
</dbReference>
<dbReference type="NCBIfam" id="NF011729">
    <property type="entry name" value="PRK15182.1"/>
    <property type="match status" value="1"/>
</dbReference>
<dbReference type="InterPro" id="IPR017476">
    <property type="entry name" value="UDP-Glc/GDP-Man"/>
</dbReference>
<keyword evidence="7" id="KW-1185">Reference proteome</keyword>